<dbReference type="EMBL" id="CP034234">
    <property type="protein sequence ID" value="AZK44747.1"/>
    <property type="molecule type" value="Genomic_DNA"/>
</dbReference>
<evidence type="ECO:0000256" key="5">
    <source>
        <dbReference type="ARBA" id="ARBA00023274"/>
    </source>
</evidence>
<dbReference type="GO" id="GO:1990904">
    <property type="term" value="C:ribonucleoprotein complex"/>
    <property type="evidence" value="ECO:0007669"/>
    <property type="project" value="UniProtKB-KW"/>
</dbReference>
<dbReference type="RefSeq" id="WP_125163981.1">
    <property type="nucleotide sequence ID" value="NZ_CP034234.1"/>
</dbReference>
<dbReference type="InterPro" id="IPR020070">
    <property type="entry name" value="Ribosomal_bL9_N"/>
</dbReference>
<evidence type="ECO:0000256" key="6">
    <source>
        <dbReference type="ARBA" id="ARBA00035292"/>
    </source>
</evidence>
<proteinExistence type="inferred from homology"/>
<evidence type="ECO:0000256" key="7">
    <source>
        <dbReference type="HAMAP-Rule" id="MF_00503"/>
    </source>
</evidence>
<dbReference type="GO" id="GO:0019843">
    <property type="term" value="F:rRNA binding"/>
    <property type="evidence" value="ECO:0007669"/>
    <property type="project" value="UniProtKB-UniRule"/>
</dbReference>
<organism evidence="10 11">
    <name type="scientific">Erysipelothrix piscisicarius</name>
    <dbReference type="NCBI Taxonomy" id="2485784"/>
    <lineage>
        <taxon>Bacteria</taxon>
        <taxon>Bacillati</taxon>
        <taxon>Bacillota</taxon>
        <taxon>Erysipelotrichia</taxon>
        <taxon>Erysipelotrichales</taxon>
        <taxon>Erysipelotrichaceae</taxon>
        <taxon>Erysipelothrix</taxon>
    </lineage>
</organism>
<sequence>MKLILLKDVKKVGKKNDIVEVADGYARNFLLPNKLAVMASDQSREILDHQKKEHAAEVQAEIEKAKELAKELEKITLEFKVKVGEGGRVFGSVSTKQVEDALKKEHKIKVDKRKFKPNGPITHLGSNRIQATLYGDVTGEIHVKLIAE</sequence>
<dbReference type="SUPFAM" id="SSF55653">
    <property type="entry name" value="Ribosomal protein L9 C-domain"/>
    <property type="match status" value="1"/>
</dbReference>
<keyword evidence="5 7" id="KW-0687">Ribonucleoprotein</keyword>
<accession>A0A3Q8S382</accession>
<keyword evidence="4 7" id="KW-0689">Ribosomal protein</keyword>
<dbReference type="Proteomes" id="UP000278804">
    <property type="component" value="Chromosome"/>
</dbReference>
<dbReference type="HAMAP" id="MF_00503">
    <property type="entry name" value="Ribosomal_bL9"/>
    <property type="match status" value="1"/>
</dbReference>
<dbReference type="InterPro" id="IPR036791">
    <property type="entry name" value="Ribosomal_bL9_C_sf"/>
</dbReference>
<dbReference type="PROSITE" id="PS00651">
    <property type="entry name" value="RIBOSOMAL_L9"/>
    <property type="match status" value="1"/>
</dbReference>
<dbReference type="InterPro" id="IPR020069">
    <property type="entry name" value="Ribosomal_bL9_C"/>
</dbReference>
<keyword evidence="11" id="KW-1185">Reference proteome</keyword>
<keyword evidence="3 7" id="KW-0694">RNA-binding</keyword>
<feature type="domain" description="Ribosomal protein L9" evidence="9">
    <location>
        <begin position="13"/>
        <end position="40"/>
    </location>
</feature>
<dbReference type="Gene3D" id="3.40.5.10">
    <property type="entry name" value="Ribosomal protein L9, N-terminal domain"/>
    <property type="match status" value="1"/>
</dbReference>
<evidence type="ECO:0000256" key="2">
    <source>
        <dbReference type="ARBA" id="ARBA00022730"/>
    </source>
</evidence>
<dbReference type="GO" id="GO:0003735">
    <property type="term" value="F:structural constituent of ribosome"/>
    <property type="evidence" value="ECO:0007669"/>
    <property type="project" value="InterPro"/>
</dbReference>
<dbReference type="SUPFAM" id="SSF55658">
    <property type="entry name" value="L9 N-domain-like"/>
    <property type="match status" value="1"/>
</dbReference>
<comment type="similarity">
    <text evidence="1 7">Belongs to the bacterial ribosomal protein bL9 family.</text>
</comment>
<dbReference type="NCBIfam" id="TIGR00158">
    <property type="entry name" value="L9"/>
    <property type="match status" value="1"/>
</dbReference>
<dbReference type="Pfam" id="PF03948">
    <property type="entry name" value="Ribosomal_L9_C"/>
    <property type="match status" value="1"/>
</dbReference>
<evidence type="ECO:0000256" key="1">
    <source>
        <dbReference type="ARBA" id="ARBA00010605"/>
    </source>
</evidence>
<keyword evidence="8" id="KW-0175">Coiled coil</keyword>
<evidence type="ECO:0000313" key="10">
    <source>
        <dbReference type="EMBL" id="AZK44747.1"/>
    </source>
</evidence>
<evidence type="ECO:0000256" key="4">
    <source>
        <dbReference type="ARBA" id="ARBA00022980"/>
    </source>
</evidence>
<dbReference type="InterPro" id="IPR036935">
    <property type="entry name" value="Ribosomal_bL9_N_sf"/>
</dbReference>
<dbReference type="Pfam" id="PF01281">
    <property type="entry name" value="Ribosomal_L9_N"/>
    <property type="match status" value="1"/>
</dbReference>
<dbReference type="Gene3D" id="3.10.430.100">
    <property type="entry name" value="Ribosomal protein L9, C-terminal domain"/>
    <property type="match status" value="1"/>
</dbReference>
<dbReference type="AlphaFoldDB" id="A0A3Q8S382"/>
<dbReference type="GO" id="GO:0006412">
    <property type="term" value="P:translation"/>
    <property type="evidence" value="ECO:0007669"/>
    <property type="project" value="UniProtKB-UniRule"/>
</dbReference>
<reference evidence="10 11" key="1">
    <citation type="journal article" date="2020" name="Int. J. Syst. Evol. Microbiol.">
        <title>Description of Erysipelothrix piscisicarius sp. nov., an emergent fish pathogen, and assessment of virulence using a tiger barb (Puntigrus tetrazona) infection model.</title>
        <authorList>
            <person name="Pomaranski E.K."/>
            <person name="Griffin M.J."/>
            <person name="Camus A.C."/>
            <person name="Armwood A.R."/>
            <person name="Shelley J."/>
            <person name="Waldbieser G.C."/>
            <person name="LaFrentz B.R."/>
            <person name="Garcia J.C."/>
            <person name="Yanong R."/>
            <person name="Soto E."/>
        </authorList>
    </citation>
    <scope>NUCLEOTIDE SEQUENCE [LARGE SCALE GENOMIC DNA]</scope>
    <source>
        <strain evidence="10 11">15TAL0474</strain>
    </source>
</reference>
<name>A0A3Q8S382_9FIRM</name>
<dbReference type="InterPro" id="IPR009027">
    <property type="entry name" value="Ribosomal_bL9/RNase_H1_N"/>
</dbReference>
<comment type="function">
    <text evidence="7">Binds to the 23S rRNA.</text>
</comment>
<evidence type="ECO:0000256" key="3">
    <source>
        <dbReference type="ARBA" id="ARBA00022884"/>
    </source>
</evidence>
<evidence type="ECO:0000256" key="8">
    <source>
        <dbReference type="SAM" id="Coils"/>
    </source>
</evidence>
<dbReference type="InterPro" id="IPR000244">
    <property type="entry name" value="Ribosomal_bL9"/>
</dbReference>
<protein>
    <recommendedName>
        <fullName evidence="6 7">Large ribosomal subunit protein bL9</fullName>
    </recommendedName>
</protein>
<evidence type="ECO:0000259" key="9">
    <source>
        <dbReference type="PROSITE" id="PS00651"/>
    </source>
</evidence>
<dbReference type="GO" id="GO:0005840">
    <property type="term" value="C:ribosome"/>
    <property type="evidence" value="ECO:0007669"/>
    <property type="project" value="UniProtKB-KW"/>
</dbReference>
<dbReference type="KEGG" id="eri:EEI45_02250"/>
<keyword evidence="2 7" id="KW-0699">rRNA-binding</keyword>
<dbReference type="PANTHER" id="PTHR21368">
    <property type="entry name" value="50S RIBOSOMAL PROTEIN L9"/>
    <property type="match status" value="1"/>
</dbReference>
<feature type="coiled-coil region" evidence="8">
    <location>
        <begin position="51"/>
        <end position="78"/>
    </location>
</feature>
<dbReference type="InterPro" id="IPR020594">
    <property type="entry name" value="Ribosomal_bL9_bac/chp"/>
</dbReference>
<gene>
    <name evidence="7" type="primary">rplI</name>
    <name evidence="10" type="ORF">EEI45_02250</name>
</gene>
<evidence type="ECO:0000313" key="11">
    <source>
        <dbReference type="Proteomes" id="UP000278804"/>
    </source>
</evidence>